<gene>
    <name evidence="2" type="ORF">D1012_18550</name>
</gene>
<dbReference type="OrthoDB" id="7876993at2"/>
<organism evidence="2 3">
    <name type="scientific">Pseudotabrizicola alkalilacus</name>
    <dbReference type="NCBI Taxonomy" id="2305252"/>
    <lineage>
        <taxon>Bacteria</taxon>
        <taxon>Pseudomonadati</taxon>
        <taxon>Pseudomonadota</taxon>
        <taxon>Alphaproteobacteria</taxon>
        <taxon>Rhodobacterales</taxon>
        <taxon>Paracoccaceae</taxon>
        <taxon>Pseudotabrizicola</taxon>
    </lineage>
</organism>
<evidence type="ECO:0000313" key="2">
    <source>
        <dbReference type="EMBL" id="RGP35787.1"/>
    </source>
</evidence>
<comment type="caution">
    <text evidence="2">The sequence shown here is derived from an EMBL/GenBank/DDBJ whole genome shotgun (WGS) entry which is preliminary data.</text>
</comment>
<keyword evidence="3" id="KW-1185">Reference proteome</keyword>
<dbReference type="EMBL" id="QWEY01000012">
    <property type="protein sequence ID" value="RGP35787.1"/>
    <property type="molecule type" value="Genomic_DNA"/>
</dbReference>
<sequence>MGYSPQKTPFDLTDFLSKPGSPKSRKWKRFALGARPAAEPEAVEPEAEVEVEAEAAAPDAEPADKA</sequence>
<evidence type="ECO:0000313" key="3">
    <source>
        <dbReference type="Proteomes" id="UP000284547"/>
    </source>
</evidence>
<dbReference type="Proteomes" id="UP000284547">
    <property type="component" value="Unassembled WGS sequence"/>
</dbReference>
<proteinExistence type="predicted"/>
<dbReference type="RefSeq" id="WP_118155615.1">
    <property type="nucleotide sequence ID" value="NZ_QWEY01000012.1"/>
</dbReference>
<name>A0A411YY18_9RHOB</name>
<evidence type="ECO:0000256" key="1">
    <source>
        <dbReference type="SAM" id="MobiDB-lite"/>
    </source>
</evidence>
<accession>A0A411YY18</accession>
<protein>
    <submittedName>
        <fullName evidence="2">Uncharacterized protein</fullName>
    </submittedName>
</protein>
<reference evidence="2 3" key="1">
    <citation type="submission" date="2018-08" db="EMBL/GenBank/DDBJ databases">
        <title>Flavobacterium tibetense sp. nov., isolated from a wetland YonghuCo on Tibetan Plateau.</title>
        <authorList>
            <person name="Phurbu D."/>
            <person name="Lu H."/>
            <person name="Xing P."/>
        </authorList>
    </citation>
    <scope>NUCLEOTIDE SEQUENCE [LARGE SCALE GENOMIC DNA]</scope>
    <source>
        <strain evidence="2 3">DJC</strain>
    </source>
</reference>
<feature type="compositionally biased region" description="Acidic residues" evidence="1">
    <location>
        <begin position="41"/>
        <end position="53"/>
    </location>
</feature>
<dbReference type="AlphaFoldDB" id="A0A411YY18"/>
<feature type="region of interest" description="Disordered" evidence="1">
    <location>
        <begin position="1"/>
        <end position="66"/>
    </location>
</feature>